<dbReference type="AlphaFoldDB" id="A0A011UKB7"/>
<feature type="signal peptide" evidence="2">
    <location>
        <begin position="1"/>
        <end position="21"/>
    </location>
</feature>
<accession>A0A011UKB7</accession>
<keyword evidence="4" id="KW-1185">Reference proteome</keyword>
<feature type="region of interest" description="Disordered" evidence="1">
    <location>
        <begin position="26"/>
        <end position="45"/>
    </location>
</feature>
<organism evidence="3 4">
    <name type="scientific">Ruminococcus albus SY3</name>
    <dbReference type="NCBI Taxonomy" id="1341156"/>
    <lineage>
        <taxon>Bacteria</taxon>
        <taxon>Bacillati</taxon>
        <taxon>Bacillota</taxon>
        <taxon>Clostridia</taxon>
        <taxon>Eubacteriales</taxon>
        <taxon>Oscillospiraceae</taxon>
        <taxon>Ruminococcus</taxon>
    </lineage>
</organism>
<dbReference type="RefSeq" id="WP_037285105.1">
    <property type="nucleotide sequence ID" value="NZ_JEOB01000001.1"/>
</dbReference>
<evidence type="ECO:0000256" key="1">
    <source>
        <dbReference type="SAM" id="MobiDB-lite"/>
    </source>
</evidence>
<gene>
    <name evidence="3" type="ORF">RASY3_03535</name>
</gene>
<dbReference type="Proteomes" id="UP000021369">
    <property type="component" value="Unassembled WGS sequence"/>
</dbReference>
<dbReference type="PATRIC" id="fig|1341156.4.peg.431"/>
<dbReference type="EMBL" id="JEOB01000001">
    <property type="protein sequence ID" value="EXM41059.1"/>
    <property type="molecule type" value="Genomic_DNA"/>
</dbReference>
<evidence type="ECO:0000313" key="3">
    <source>
        <dbReference type="EMBL" id="EXM41059.1"/>
    </source>
</evidence>
<feature type="chain" id="PRO_5001463870" evidence="2">
    <location>
        <begin position="22"/>
        <end position="305"/>
    </location>
</feature>
<sequence>MKRTTALITAAVMALCMTACGDNTDKPAKEDSSSASAAAQEEKGTTLSDEEILKKAIGCAKVGYNAVAEYLADMETQGRISEATEQEALDLALKELEGYCDINGTVGVRFDEMDDNGFFNFTVQFRSADKPEIVGQYPDPAQTPEDSPAWNVNAEGECSASETAGTSGGNGGSFGDEISDLLTGGYTSKSKLKSANGNAKTGYNAVAEYLADLETQGKLSTATEEEAAEFAARELGYNDSTGIVGVTFDGDLTESPDFHVLWRENENSGIIGRYPDPPQSPDEQIDWDAAAEMSCYETYYNDDED</sequence>
<comment type="caution">
    <text evidence="3">The sequence shown here is derived from an EMBL/GenBank/DDBJ whole genome shotgun (WGS) entry which is preliminary data.</text>
</comment>
<evidence type="ECO:0000313" key="4">
    <source>
        <dbReference type="Proteomes" id="UP000021369"/>
    </source>
</evidence>
<reference evidence="3 4" key="1">
    <citation type="submission" date="2013-06" db="EMBL/GenBank/DDBJ databases">
        <title>Rumen cellulosomics: divergent fiber-degrading strategies revealed by comparative genome-wide analysis of six Ruminococcal strains.</title>
        <authorList>
            <person name="Dassa B."/>
            <person name="Borovok I."/>
            <person name="Lamed R."/>
            <person name="Flint H."/>
            <person name="Yeoman C.J."/>
            <person name="White B."/>
            <person name="Bayer E.A."/>
        </authorList>
    </citation>
    <scope>NUCLEOTIDE SEQUENCE [LARGE SCALE GENOMIC DNA]</scope>
    <source>
        <strain evidence="3 4">SY3</strain>
    </source>
</reference>
<name>A0A011UKB7_RUMAL</name>
<protein>
    <submittedName>
        <fullName evidence="3">Uncharacterized protein</fullName>
    </submittedName>
</protein>
<keyword evidence="2" id="KW-0732">Signal</keyword>
<proteinExistence type="predicted"/>
<evidence type="ECO:0000256" key="2">
    <source>
        <dbReference type="SAM" id="SignalP"/>
    </source>
</evidence>
<dbReference type="OrthoDB" id="1822942at2"/>
<feature type="region of interest" description="Disordered" evidence="1">
    <location>
        <begin position="157"/>
        <end position="176"/>
    </location>
</feature>